<keyword evidence="5 14" id="KW-0436">Ligase</keyword>
<evidence type="ECO:0000256" key="3">
    <source>
        <dbReference type="ARBA" id="ARBA00005174"/>
    </source>
</evidence>
<dbReference type="Gene3D" id="3.90.600.10">
    <property type="entry name" value="Phosphoribosylglycinamide synthetase, C-terminal domain"/>
    <property type="match status" value="1"/>
</dbReference>
<accession>A0A8J2V3Q5</accession>
<evidence type="ECO:0000256" key="14">
    <source>
        <dbReference type="HAMAP-Rule" id="MF_00138"/>
    </source>
</evidence>
<dbReference type="Pfam" id="PF02844">
    <property type="entry name" value="GARS_N"/>
    <property type="match status" value="1"/>
</dbReference>
<dbReference type="SMART" id="SM01210">
    <property type="entry name" value="GARS_C"/>
    <property type="match status" value="1"/>
</dbReference>
<keyword evidence="8 14" id="KW-0658">Purine biosynthesis</keyword>
<dbReference type="PANTHER" id="PTHR43472:SF1">
    <property type="entry name" value="PHOSPHORIBOSYLAMINE--GLYCINE LIGASE, CHLOROPLASTIC"/>
    <property type="match status" value="1"/>
</dbReference>
<comment type="similarity">
    <text evidence="11 14">Belongs to the GARS family.</text>
</comment>
<comment type="catalytic activity">
    <reaction evidence="14">
        <text>5-phospho-beta-D-ribosylamine + glycine + ATP = N(1)-(5-phospho-beta-D-ribosyl)glycinamide + ADP + phosphate + H(+)</text>
        <dbReference type="Rhea" id="RHEA:17453"/>
        <dbReference type="ChEBI" id="CHEBI:15378"/>
        <dbReference type="ChEBI" id="CHEBI:30616"/>
        <dbReference type="ChEBI" id="CHEBI:43474"/>
        <dbReference type="ChEBI" id="CHEBI:57305"/>
        <dbReference type="ChEBI" id="CHEBI:58681"/>
        <dbReference type="ChEBI" id="CHEBI:143788"/>
        <dbReference type="ChEBI" id="CHEBI:456216"/>
        <dbReference type="EC" id="6.3.4.13"/>
    </reaction>
</comment>
<evidence type="ECO:0000256" key="10">
    <source>
        <dbReference type="ARBA" id="ARBA00023211"/>
    </source>
</evidence>
<dbReference type="InterPro" id="IPR000115">
    <property type="entry name" value="PRibGlycinamide_synth"/>
</dbReference>
<comment type="cofactor">
    <cofactor evidence="2">
        <name>Mg(2+)</name>
        <dbReference type="ChEBI" id="CHEBI:18420"/>
    </cofactor>
</comment>
<dbReference type="InterPro" id="IPR020562">
    <property type="entry name" value="PRibGlycinamide_synth_N"/>
</dbReference>
<dbReference type="Proteomes" id="UP000613582">
    <property type="component" value="Unassembled WGS sequence"/>
</dbReference>
<dbReference type="HAMAP" id="MF_00138">
    <property type="entry name" value="GARS"/>
    <property type="match status" value="1"/>
</dbReference>
<keyword evidence="6" id="KW-0479">Metal-binding</keyword>
<evidence type="ECO:0000313" key="18">
    <source>
        <dbReference type="Proteomes" id="UP000613582"/>
    </source>
</evidence>
<evidence type="ECO:0000256" key="6">
    <source>
        <dbReference type="ARBA" id="ARBA00022723"/>
    </source>
</evidence>
<dbReference type="GO" id="GO:0046872">
    <property type="term" value="F:metal ion binding"/>
    <property type="evidence" value="ECO:0007669"/>
    <property type="project" value="UniProtKB-KW"/>
</dbReference>
<dbReference type="GO" id="GO:0005524">
    <property type="term" value="F:ATP binding"/>
    <property type="evidence" value="ECO:0007669"/>
    <property type="project" value="UniProtKB-UniRule"/>
</dbReference>
<dbReference type="InterPro" id="IPR020561">
    <property type="entry name" value="PRibGlycinamid_synth_ATP-grasp"/>
</dbReference>
<dbReference type="InterPro" id="IPR011054">
    <property type="entry name" value="Rudment_hybrid_motif"/>
</dbReference>
<dbReference type="SUPFAM" id="SSF56059">
    <property type="entry name" value="Glutathione synthetase ATP-binding domain-like"/>
    <property type="match status" value="1"/>
</dbReference>
<dbReference type="SUPFAM" id="SSF51246">
    <property type="entry name" value="Rudiment single hybrid motif"/>
    <property type="match status" value="1"/>
</dbReference>
<dbReference type="UniPathway" id="UPA00074">
    <property type="reaction ID" value="UER00125"/>
</dbReference>
<dbReference type="EMBL" id="BMGH01000002">
    <property type="protein sequence ID" value="GGD18504.1"/>
    <property type="molecule type" value="Genomic_DNA"/>
</dbReference>
<dbReference type="Pfam" id="PF02843">
    <property type="entry name" value="GARS_C"/>
    <property type="match status" value="1"/>
</dbReference>
<evidence type="ECO:0000313" key="17">
    <source>
        <dbReference type="EMBL" id="GGD18504.1"/>
    </source>
</evidence>
<keyword evidence="9 15" id="KW-0067">ATP-binding</keyword>
<reference evidence="17" key="2">
    <citation type="submission" date="2020-09" db="EMBL/GenBank/DDBJ databases">
        <authorList>
            <person name="Sun Q."/>
            <person name="Zhou Y."/>
        </authorList>
    </citation>
    <scope>NUCLEOTIDE SEQUENCE</scope>
    <source>
        <strain evidence="17">CGMCC 1.12921</strain>
    </source>
</reference>
<gene>
    <name evidence="14 17" type="primary">purD</name>
    <name evidence="17" type="ORF">GCM10011342_28970</name>
</gene>
<dbReference type="AlphaFoldDB" id="A0A8J2V3Q5"/>
<dbReference type="FunFam" id="3.30.470.20:FF:000018">
    <property type="entry name" value="Trifunctional purine biosynthetic protein adenosine-3"/>
    <property type="match status" value="1"/>
</dbReference>
<dbReference type="InterPro" id="IPR037123">
    <property type="entry name" value="PRibGlycinamide_synth_C_sf"/>
</dbReference>
<comment type="caution">
    <text evidence="17">The sequence shown here is derived from an EMBL/GenBank/DDBJ whole genome shotgun (WGS) entry which is preliminary data.</text>
</comment>
<dbReference type="FunFam" id="3.40.50.20:FF:000006">
    <property type="entry name" value="Phosphoribosylamine--glycine ligase, chloroplastic"/>
    <property type="match status" value="1"/>
</dbReference>
<evidence type="ECO:0000256" key="12">
    <source>
        <dbReference type="ARBA" id="ARBA00042242"/>
    </source>
</evidence>
<organism evidence="17 18">
    <name type="scientific">Aquisalinus flavus</name>
    <dbReference type="NCBI Taxonomy" id="1526572"/>
    <lineage>
        <taxon>Bacteria</taxon>
        <taxon>Pseudomonadati</taxon>
        <taxon>Pseudomonadota</taxon>
        <taxon>Alphaproteobacteria</taxon>
        <taxon>Parvularculales</taxon>
        <taxon>Parvularculaceae</taxon>
        <taxon>Aquisalinus</taxon>
    </lineage>
</organism>
<evidence type="ECO:0000256" key="4">
    <source>
        <dbReference type="ARBA" id="ARBA00013255"/>
    </source>
</evidence>
<dbReference type="GO" id="GO:0004637">
    <property type="term" value="F:phosphoribosylamine-glycine ligase activity"/>
    <property type="evidence" value="ECO:0007669"/>
    <property type="project" value="UniProtKB-UniRule"/>
</dbReference>
<evidence type="ECO:0000256" key="7">
    <source>
        <dbReference type="ARBA" id="ARBA00022741"/>
    </source>
</evidence>
<evidence type="ECO:0000256" key="11">
    <source>
        <dbReference type="ARBA" id="ARBA00038345"/>
    </source>
</evidence>
<dbReference type="PROSITE" id="PS00184">
    <property type="entry name" value="GARS"/>
    <property type="match status" value="1"/>
</dbReference>
<dbReference type="Pfam" id="PF01071">
    <property type="entry name" value="GARS_A"/>
    <property type="match status" value="1"/>
</dbReference>
<dbReference type="SMART" id="SM01209">
    <property type="entry name" value="GARS_A"/>
    <property type="match status" value="1"/>
</dbReference>
<dbReference type="GO" id="GO:0006189">
    <property type="term" value="P:'de novo' IMP biosynthetic process"/>
    <property type="evidence" value="ECO:0007669"/>
    <property type="project" value="UniProtKB-UniRule"/>
</dbReference>
<protein>
    <recommendedName>
        <fullName evidence="4 14">Phosphoribosylamine--glycine ligase</fullName>
        <ecNumber evidence="4 14">6.3.4.13</ecNumber>
    </recommendedName>
    <alternativeName>
        <fullName evidence="14">GARS</fullName>
    </alternativeName>
    <alternativeName>
        <fullName evidence="12 14">Glycinamide ribonucleotide synthetase</fullName>
    </alternativeName>
    <alternativeName>
        <fullName evidence="13 14">Phosphoribosylglycinamide synthetase</fullName>
    </alternativeName>
</protein>
<dbReference type="InterPro" id="IPR020559">
    <property type="entry name" value="PRibGlycinamide_synth_CS"/>
</dbReference>
<dbReference type="NCBIfam" id="TIGR00877">
    <property type="entry name" value="purD"/>
    <property type="match status" value="1"/>
</dbReference>
<dbReference type="InterPro" id="IPR020560">
    <property type="entry name" value="PRibGlycinamide_synth_C-dom"/>
</dbReference>
<dbReference type="InterPro" id="IPR011761">
    <property type="entry name" value="ATP-grasp"/>
</dbReference>
<dbReference type="GO" id="GO:0009113">
    <property type="term" value="P:purine nucleobase biosynthetic process"/>
    <property type="evidence" value="ECO:0007669"/>
    <property type="project" value="InterPro"/>
</dbReference>
<dbReference type="Gene3D" id="3.30.1490.20">
    <property type="entry name" value="ATP-grasp fold, A domain"/>
    <property type="match status" value="1"/>
</dbReference>
<proteinExistence type="inferred from homology"/>
<comment type="pathway">
    <text evidence="3 14">Purine metabolism; IMP biosynthesis via de novo pathway; N(1)-(5-phospho-D-ribosyl)glycinamide from 5-phospho-alpha-D-ribose 1-diphosphate: step 2/2.</text>
</comment>
<evidence type="ECO:0000256" key="5">
    <source>
        <dbReference type="ARBA" id="ARBA00022598"/>
    </source>
</evidence>
<evidence type="ECO:0000256" key="13">
    <source>
        <dbReference type="ARBA" id="ARBA00042864"/>
    </source>
</evidence>
<feature type="domain" description="ATP-grasp" evidence="16">
    <location>
        <begin position="107"/>
        <end position="312"/>
    </location>
</feature>
<dbReference type="PROSITE" id="PS50975">
    <property type="entry name" value="ATP_GRASP"/>
    <property type="match status" value="1"/>
</dbReference>
<evidence type="ECO:0000256" key="8">
    <source>
        <dbReference type="ARBA" id="ARBA00022755"/>
    </source>
</evidence>
<dbReference type="PANTHER" id="PTHR43472">
    <property type="entry name" value="PHOSPHORIBOSYLAMINE--GLYCINE LIGASE"/>
    <property type="match status" value="1"/>
</dbReference>
<evidence type="ECO:0000256" key="9">
    <source>
        <dbReference type="ARBA" id="ARBA00022840"/>
    </source>
</evidence>
<dbReference type="RefSeq" id="WP_188160681.1">
    <property type="nucleotide sequence ID" value="NZ_BMGH01000002.1"/>
</dbReference>
<keyword evidence="18" id="KW-1185">Reference proteome</keyword>
<evidence type="ECO:0000256" key="15">
    <source>
        <dbReference type="PROSITE-ProRule" id="PRU00409"/>
    </source>
</evidence>
<dbReference type="Gene3D" id="3.40.50.20">
    <property type="match status" value="1"/>
</dbReference>
<keyword evidence="10" id="KW-0464">Manganese</keyword>
<reference evidence="17" key="1">
    <citation type="journal article" date="2014" name="Int. J. Syst. Evol. Microbiol.">
        <title>Complete genome sequence of Corynebacterium casei LMG S-19264T (=DSM 44701T), isolated from a smear-ripened cheese.</title>
        <authorList>
            <consortium name="US DOE Joint Genome Institute (JGI-PGF)"/>
            <person name="Walter F."/>
            <person name="Albersmeier A."/>
            <person name="Kalinowski J."/>
            <person name="Ruckert C."/>
        </authorList>
    </citation>
    <scope>NUCLEOTIDE SEQUENCE</scope>
    <source>
        <strain evidence="17">CGMCC 1.12921</strain>
    </source>
</reference>
<sequence>MKILLIGAGGREHSLAWKIDQSPLVKTLYCAPGNPGMAAHGTCIDIADSDVEALAGFAKEKSVDLVVVGPEAPLAAGIADRLARDGIPCFGPSRKAAQIETSKAYLKDLCAEFDIPTARYGTFTHADAAKQYLAKMTAPYVIKASGLAAGKGVVIAETIDEAHGAIDSMLGGQFGSASSQIVIEEFMTGEEASFFVITDGTRAVKMIGAQDHKRAFDGDTGPNTGGMGAYSPAPVFTPEIEQLTMERIIEPTIKAMRARGTPYVGVLYAGLMVTKDGPKLIEYNARFGDPECQVMMRRMQSDIVPVLLAAAKGDLSGKSFTWSEEAAALVVYAAKGYPGAYEKGSEIRNIGAAEAIPGVEVFQAGTRAKGVHLLSNGGRVLNITATGKDGREAVERAYEAIRLIDWPDGYFRTDIGWRMLARDA</sequence>
<dbReference type="Gene3D" id="3.30.470.20">
    <property type="entry name" value="ATP-grasp fold, B domain"/>
    <property type="match status" value="1"/>
</dbReference>
<keyword evidence="7 15" id="KW-0547">Nucleotide-binding</keyword>
<name>A0A8J2V3Q5_9PROT</name>
<evidence type="ECO:0000256" key="2">
    <source>
        <dbReference type="ARBA" id="ARBA00001946"/>
    </source>
</evidence>
<dbReference type="SUPFAM" id="SSF52440">
    <property type="entry name" value="PreATP-grasp domain"/>
    <property type="match status" value="1"/>
</dbReference>
<evidence type="ECO:0000256" key="1">
    <source>
        <dbReference type="ARBA" id="ARBA00001936"/>
    </source>
</evidence>
<dbReference type="EC" id="6.3.4.13" evidence="4 14"/>
<comment type="cofactor">
    <cofactor evidence="1">
        <name>Mn(2+)</name>
        <dbReference type="ChEBI" id="CHEBI:29035"/>
    </cofactor>
</comment>
<evidence type="ECO:0000259" key="16">
    <source>
        <dbReference type="PROSITE" id="PS50975"/>
    </source>
</evidence>
<dbReference type="InterPro" id="IPR016185">
    <property type="entry name" value="PreATP-grasp_dom_sf"/>
</dbReference>
<dbReference type="InterPro" id="IPR013815">
    <property type="entry name" value="ATP_grasp_subdomain_1"/>
</dbReference>